<dbReference type="PROSITE" id="PS50011">
    <property type="entry name" value="PROTEIN_KINASE_DOM"/>
    <property type="match status" value="1"/>
</dbReference>
<dbReference type="FunFam" id="3.30.200.20:FF:000043">
    <property type="entry name" value="Wall-associated receptor kinase 2"/>
    <property type="match status" value="1"/>
</dbReference>
<dbReference type="OMA" id="DIGVESC"/>
<keyword evidence="19" id="KW-1185">Reference proteome</keyword>
<dbReference type="SMART" id="SM00220">
    <property type="entry name" value="S_TKc"/>
    <property type="match status" value="1"/>
</dbReference>
<dbReference type="FunFam" id="1.10.510.10:FF:000084">
    <property type="entry name" value="Wall-associated receptor kinase 2"/>
    <property type="match status" value="1"/>
</dbReference>
<evidence type="ECO:0000256" key="11">
    <source>
        <dbReference type="ARBA" id="ARBA00023157"/>
    </source>
</evidence>
<evidence type="ECO:0000259" key="17">
    <source>
        <dbReference type="PROSITE" id="PS50011"/>
    </source>
</evidence>
<dbReference type="GO" id="GO:0005886">
    <property type="term" value="C:plasma membrane"/>
    <property type="evidence" value="ECO:0007669"/>
    <property type="project" value="TreeGrafter"/>
</dbReference>
<dbReference type="Proteomes" id="UP000594261">
    <property type="component" value="Chromosome 11"/>
</dbReference>
<dbReference type="Gramene" id="QL11p048206:mrna">
    <property type="protein sequence ID" value="QL11p048206:mrna"/>
    <property type="gene ID" value="QL11p048206"/>
</dbReference>
<dbReference type="EMBL" id="LRBV02000011">
    <property type="status" value="NOT_ANNOTATED_CDS"/>
    <property type="molecule type" value="Genomic_DNA"/>
</dbReference>
<keyword evidence="11" id="KW-1015">Disulfide bond</keyword>
<evidence type="ECO:0000256" key="2">
    <source>
        <dbReference type="ARBA" id="ARBA00022527"/>
    </source>
</evidence>
<keyword evidence="5 16" id="KW-0732">Signal</keyword>
<keyword evidence="9 15" id="KW-1133">Transmembrane helix</keyword>
<evidence type="ECO:0000256" key="10">
    <source>
        <dbReference type="ARBA" id="ARBA00023136"/>
    </source>
</evidence>
<sequence length="729" mass="81127">MGMTVGMVFLLWSMNVFMKAVGLANSSCSGVAFCGNVTIPYPFGIEPGCYIDDWFAIGCNHTLGSPKPFLRRLDLEVLDISLEGTLRVNYPMSWWCPMNETKNATRSAENVSLASSPFYFSKSRNIFIAMGCGNLALFRSSVGTIAGCMSVCDVKDTIPTNSSSCNGIDCCKSTIPSDLDVFTADITGKYGNFTGAKDCNYGSLVDQKWFEENLTNHFEVKTMSQVPVVLNWEINESLSSLVMKSKSSYSTCQLANGSSSLLGNMSATFTCTCDFGFEGNPYLVNGCQDIDECADPESCRFLDLQYRCVNILGGFDCLPDFDHKSRNKIIIIGISIGIGLLFLFVGGWWSYKVVKKRKDIKLKEKFFKRNGGLLLQQQLSSSDVTVEKMIKLFNSKDLEKATDNFNVNRILGQGGQGTVYKGMLIDGKIVAVKKSKVIDEGKLEEFVNEVVILSQINHRNVVKLLGCCLEIEVPLLVYEFIPNGTLSQYLHNQNEEFPATWDMRLRIATEVAGALFYLHSAASTPIYHRDIKTTNILLDDKYRAKVADFGTSRSIAIDQTHLTTTVQGTYGYLDPEYFQSSQFTEKSDVYSFGVVLVELLTGEKAISSTRTKECRSLATYFIHSMEENKLFDIIDARVMKDAKQEEIIAVANLAIMCLDLNGKKRPTMKEVTMQLEAVQTLQKTPNVQQNYEELEYVITEMHEQWDAVSTSTMSHVNSGVASSSGARPM</sequence>
<evidence type="ECO:0000256" key="4">
    <source>
        <dbReference type="ARBA" id="ARBA00022692"/>
    </source>
</evidence>
<dbReference type="PROSITE" id="PS00108">
    <property type="entry name" value="PROTEIN_KINASE_ST"/>
    <property type="match status" value="1"/>
</dbReference>
<keyword evidence="6" id="KW-0547">Nucleotide-binding</keyword>
<dbReference type="CDD" id="cd00054">
    <property type="entry name" value="EGF_CA"/>
    <property type="match status" value="1"/>
</dbReference>
<evidence type="ECO:0000256" key="8">
    <source>
        <dbReference type="ARBA" id="ARBA00022840"/>
    </source>
</evidence>
<dbReference type="InterPro" id="IPR000719">
    <property type="entry name" value="Prot_kinase_dom"/>
</dbReference>
<dbReference type="EnsemblPlants" id="QL11p048206:mrna">
    <property type="protein sequence ID" value="QL11p048206:mrna"/>
    <property type="gene ID" value="QL11p048206"/>
</dbReference>
<comment type="subcellular location">
    <subcellularLocation>
        <location evidence="1">Membrane</location>
        <topology evidence="1">Single-pass type I membrane protein</topology>
    </subcellularLocation>
</comment>
<keyword evidence="4 15" id="KW-0812">Transmembrane</keyword>
<dbReference type="InterPro" id="IPR001245">
    <property type="entry name" value="Ser-Thr/Tyr_kinase_cat_dom"/>
</dbReference>
<keyword evidence="3" id="KW-0808">Transferase</keyword>
<feature type="signal peptide" evidence="16">
    <location>
        <begin position="1"/>
        <end position="22"/>
    </location>
</feature>
<proteinExistence type="predicted"/>
<dbReference type="CDD" id="cd14066">
    <property type="entry name" value="STKc_IRAK"/>
    <property type="match status" value="1"/>
</dbReference>
<dbReference type="GO" id="GO:0004674">
    <property type="term" value="F:protein serine/threonine kinase activity"/>
    <property type="evidence" value="ECO:0007669"/>
    <property type="project" value="UniProtKB-KW"/>
</dbReference>
<name>A0A7N2MZW7_QUELO</name>
<feature type="transmembrane region" description="Helical" evidence="15">
    <location>
        <begin position="329"/>
        <end position="351"/>
    </location>
</feature>
<dbReference type="PANTHER" id="PTHR27005:SF280">
    <property type="entry name" value="WALL-ASSOCIATED RECEPTOR KINASE-LIKE 8"/>
    <property type="match status" value="1"/>
</dbReference>
<dbReference type="OrthoDB" id="4062651at2759"/>
<dbReference type="InterPro" id="IPR013695">
    <property type="entry name" value="WAK"/>
</dbReference>
<dbReference type="InterPro" id="IPR025287">
    <property type="entry name" value="WAK_GUB"/>
</dbReference>
<evidence type="ECO:0000256" key="6">
    <source>
        <dbReference type="ARBA" id="ARBA00022741"/>
    </source>
</evidence>
<dbReference type="GO" id="GO:0007166">
    <property type="term" value="P:cell surface receptor signaling pathway"/>
    <property type="evidence" value="ECO:0007669"/>
    <property type="project" value="InterPro"/>
</dbReference>
<evidence type="ECO:0000256" key="1">
    <source>
        <dbReference type="ARBA" id="ARBA00004479"/>
    </source>
</evidence>
<evidence type="ECO:0000313" key="19">
    <source>
        <dbReference type="Proteomes" id="UP000594261"/>
    </source>
</evidence>
<evidence type="ECO:0000256" key="5">
    <source>
        <dbReference type="ARBA" id="ARBA00022729"/>
    </source>
</evidence>
<dbReference type="GO" id="GO:0030247">
    <property type="term" value="F:polysaccharide binding"/>
    <property type="evidence" value="ECO:0007669"/>
    <property type="project" value="InterPro"/>
</dbReference>
<dbReference type="Gene3D" id="3.30.200.20">
    <property type="entry name" value="Phosphorylase Kinase, domain 1"/>
    <property type="match status" value="1"/>
</dbReference>
<organism evidence="18 19">
    <name type="scientific">Quercus lobata</name>
    <name type="common">Valley oak</name>
    <dbReference type="NCBI Taxonomy" id="97700"/>
    <lineage>
        <taxon>Eukaryota</taxon>
        <taxon>Viridiplantae</taxon>
        <taxon>Streptophyta</taxon>
        <taxon>Embryophyta</taxon>
        <taxon>Tracheophyta</taxon>
        <taxon>Spermatophyta</taxon>
        <taxon>Magnoliopsida</taxon>
        <taxon>eudicotyledons</taxon>
        <taxon>Gunneridae</taxon>
        <taxon>Pentapetalae</taxon>
        <taxon>rosids</taxon>
        <taxon>fabids</taxon>
        <taxon>Fagales</taxon>
        <taxon>Fagaceae</taxon>
        <taxon>Quercus</taxon>
    </lineage>
</organism>
<evidence type="ECO:0000256" key="9">
    <source>
        <dbReference type="ARBA" id="ARBA00022989"/>
    </source>
</evidence>
<comment type="catalytic activity">
    <reaction evidence="13">
        <text>L-seryl-[protein] + ATP = O-phospho-L-seryl-[protein] + ADP + H(+)</text>
        <dbReference type="Rhea" id="RHEA:17989"/>
        <dbReference type="Rhea" id="RHEA-COMP:9863"/>
        <dbReference type="Rhea" id="RHEA-COMP:11604"/>
        <dbReference type="ChEBI" id="CHEBI:15378"/>
        <dbReference type="ChEBI" id="CHEBI:29999"/>
        <dbReference type="ChEBI" id="CHEBI:30616"/>
        <dbReference type="ChEBI" id="CHEBI:83421"/>
        <dbReference type="ChEBI" id="CHEBI:456216"/>
    </reaction>
</comment>
<evidence type="ECO:0000313" key="18">
    <source>
        <dbReference type="EnsemblPlants" id="QL11p048206:mrna"/>
    </source>
</evidence>
<dbReference type="KEGG" id="qlo:115969403"/>
<comment type="catalytic activity">
    <reaction evidence="14">
        <text>L-threonyl-[protein] + ATP = O-phospho-L-threonyl-[protein] + ADP + H(+)</text>
        <dbReference type="Rhea" id="RHEA:46608"/>
        <dbReference type="Rhea" id="RHEA-COMP:11060"/>
        <dbReference type="Rhea" id="RHEA-COMP:11605"/>
        <dbReference type="ChEBI" id="CHEBI:15378"/>
        <dbReference type="ChEBI" id="CHEBI:30013"/>
        <dbReference type="ChEBI" id="CHEBI:30616"/>
        <dbReference type="ChEBI" id="CHEBI:61977"/>
        <dbReference type="ChEBI" id="CHEBI:456216"/>
    </reaction>
</comment>
<evidence type="ECO:0000256" key="16">
    <source>
        <dbReference type="SAM" id="SignalP"/>
    </source>
</evidence>
<evidence type="ECO:0000256" key="14">
    <source>
        <dbReference type="ARBA" id="ARBA00047951"/>
    </source>
</evidence>
<feature type="domain" description="Protein kinase" evidence="17">
    <location>
        <begin position="405"/>
        <end position="681"/>
    </location>
</feature>
<dbReference type="InterPro" id="IPR008271">
    <property type="entry name" value="Ser/Thr_kinase_AS"/>
</dbReference>
<dbReference type="Pfam" id="PF07714">
    <property type="entry name" value="PK_Tyr_Ser-Thr"/>
    <property type="match status" value="1"/>
</dbReference>
<keyword evidence="7" id="KW-0418">Kinase</keyword>
<gene>
    <name evidence="18" type="primary">LOC115969403</name>
</gene>
<reference evidence="18" key="2">
    <citation type="submission" date="2021-01" db="UniProtKB">
        <authorList>
            <consortium name="EnsemblPlants"/>
        </authorList>
    </citation>
    <scope>IDENTIFICATION</scope>
</reference>
<dbReference type="Pfam" id="PF13947">
    <property type="entry name" value="GUB_WAK_bind"/>
    <property type="match status" value="1"/>
</dbReference>
<keyword evidence="12" id="KW-0325">Glycoprotein</keyword>
<dbReference type="GO" id="GO:0005524">
    <property type="term" value="F:ATP binding"/>
    <property type="evidence" value="ECO:0007669"/>
    <property type="project" value="UniProtKB-KW"/>
</dbReference>
<dbReference type="FunCoup" id="A0A7N2MZW7">
    <property type="interactions" value="525"/>
</dbReference>
<dbReference type="Gene3D" id="1.10.510.10">
    <property type="entry name" value="Transferase(Phosphotransferase) domain 1"/>
    <property type="match status" value="1"/>
</dbReference>
<evidence type="ECO:0000256" key="15">
    <source>
        <dbReference type="SAM" id="Phobius"/>
    </source>
</evidence>
<dbReference type="Gene3D" id="2.10.25.10">
    <property type="entry name" value="Laminin"/>
    <property type="match status" value="1"/>
</dbReference>
<dbReference type="InterPro" id="IPR011009">
    <property type="entry name" value="Kinase-like_dom_sf"/>
</dbReference>
<evidence type="ECO:0000256" key="3">
    <source>
        <dbReference type="ARBA" id="ARBA00022679"/>
    </source>
</evidence>
<dbReference type="InParanoid" id="A0A7N2MZW7"/>
<reference evidence="18 19" key="1">
    <citation type="journal article" date="2016" name="G3 (Bethesda)">
        <title>First Draft Assembly and Annotation of the Genome of a California Endemic Oak Quercus lobata Nee (Fagaceae).</title>
        <authorList>
            <person name="Sork V.L."/>
            <person name="Fitz-Gibbon S.T."/>
            <person name="Puiu D."/>
            <person name="Crepeau M."/>
            <person name="Gugger P.F."/>
            <person name="Sherman R."/>
            <person name="Stevens K."/>
            <person name="Langley C.H."/>
            <person name="Pellegrini M."/>
            <person name="Salzberg S.L."/>
        </authorList>
    </citation>
    <scope>NUCLEOTIDE SEQUENCE [LARGE SCALE GENOMIC DNA]</scope>
    <source>
        <strain evidence="18 19">cv. SW786</strain>
    </source>
</reference>
<dbReference type="RefSeq" id="XP_030944891.1">
    <property type="nucleotide sequence ID" value="XM_031089031.1"/>
</dbReference>
<evidence type="ECO:0000256" key="13">
    <source>
        <dbReference type="ARBA" id="ARBA00047558"/>
    </source>
</evidence>
<dbReference type="InterPro" id="IPR045274">
    <property type="entry name" value="WAK-like"/>
</dbReference>
<evidence type="ECO:0000256" key="7">
    <source>
        <dbReference type="ARBA" id="ARBA00022777"/>
    </source>
</evidence>
<keyword evidence="2" id="KW-0723">Serine/threonine-protein kinase</keyword>
<evidence type="ECO:0000256" key="12">
    <source>
        <dbReference type="ARBA" id="ARBA00023180"/>
    </source>
</evidence>
<accession>A0A7N2MZW7</accession>
<dbReference type="PANTHER" id="PTHR27005">
    <property type="entry name" value="WALL-ASSOCIATED RECEPTOR KINASE-LIKE 21"/>
    <property type="match status" value="1"/>
</dbReference>
<dbReference type="AlphaFoldDB" id="A0A7N2MZW7"/>
<dbReference type="SUPFAM" id="SSF56112">
    <property type="entry name" value="Protein kinase-like (PK-like)"/>
    <property type="match status" value="1"/>
</dbReference>
<keyword evidence="8" id="KW-0067">ATP-binding</keyword>
<dbReference type="GeneID" id="115969403"/>
<keyword evidence="10 15" id="KW-0472">Membrane</keyword>
<dbReference type="Pfam" id="PF08488">
    <property type="entry name" value="WAK"/>
    <property type="match status" value="1"/>
</dbReference>
<protein>
    <recommendedName>
        <fullName evidence="17">Protein kinase domain-containing protein</fullName>
    </recommendedName>
</protein>
<feature type="chain" id="PRO_5029907785" description="Protein kinase domain-containing protein" evidence="16">
    <location>
        <begin position="23"/>
        <end position="729"/>
    </location>
</feature>